<dbReference type="AlphaFoldDB" id="A0A517PTK0"/>
<dbReference type="RefSeq" id="WP_145188969.1">
    <property type="nucleotide sequence ID" value="NZ_CP036266.1"/>
</dbReference>
<dbReference type="Proteomes" id="UP000320421">
    <property type="component" value="Chromosome"/>
</dbReference>
<dbReference type="GO" id="GO:0003887">
    <property type="term" value="F:DNA-directed DNA polymerase activity"/>
    <property type="evidence" value="ECO:0007669"/>
    <property type="project" value="UniProtKB-EC"/>
</dbReference>
<dbReference type="NCBIfam" id="TIGR00678">
    <property type="entry name" value="holB"/>
    <property type="match status" value="1"/>
</dbReference>
<reference evidence="1 2" key="1">
    <citation type="submission" date="2019-02" db="EMBL/GenBank/DDBJ databases">
        <title>Deep-cultivation of Planctomycetes and their phenomic and genomic characterization uncovers novel biology.</title>
        <authorList>
            <person name="Wiegand S."/>
            <person name="Jogler M."/>
            <person name="Boedeker C."/>
            <person name="Pinto D."/>
            <person name="Vollmers J."/>
            <person name="Rivas-Marin E."/>
            <person name="Kohn T."/>
            <person name="Peeters S.H."/>
            <person name="Heuer A."/>
            <person name="Rast P."/>
            <person name="Oberbeckmann S."/>
            <person name="Bunk B."/>
            <person name="Jeske O."/>
            <person name="Meyerdierks A."/>
            <person name="Storesund J.E."/>
            <person name="Kallscheuer N."/>
            <person name="Luecker S."/>
            <person name="Lage O.M."/>
            <person name="Pohl T."/>
            <person name="Merkel B.J."/>
            <person name="Hornburger P."/>
            <person name="Mueller R.-W."/>
            <person name="Bruemmer F."/>
            <person name="Labrenz M."/>
            <person name="Spormann A.M."/>
            <person name="Op den Camp H."/>
            <person name="Overmann J."/>
            <person name="Amann R."/>
            <person name="Jetten M.S.M."/>
            <person name="Mascher T."/>
            <person name="Medema M.H."/>
            <person name="Devos D.P."/>
            <person name="Kaster A.-K."/>
            <person name="Ovreas L."/>
            <person name="Rohde M."/>
            <person name="Galperin M.Y."/>
            <person name="Jogler C."/>
        </authorList>
    </citation>
    <scope>NUCLEOTIDE SEQUENCE [LARGE SCALE GENOMIC DNA]</scope>
    <source>
        <strain evidence="1 2">HG66A1</strain>
    </source>
</reference>
<gene>
    <name evidence="1" type="primary">dnaX_2</name>
    <name evidence="1" type="ORF">HG66A1_45060</name>
</gene>
<organism evidence="1 2">
    <name type="scientific">Gimesia chilikensis</name>
    <dbReference type="NCBI Taxonomy" id="2605989"/>
    <lineage>
        <taxon>Bacteria</taxon>
        <taxon>Pseudomonadati</taxon>
        <taxon>Planctomycetota</taxon>
        <taxon>Planctomycetia</taxon>
        <taxon>Planctomycetales</taxon>
        <taxon>Planctomycetaceae</taxon>
        <taxon>Gimesia</taxon>
    </lineage>
</organism>
<dbReference type="EC" id="2.7.7.7" evidence="1"/>
<accession>A0A517PTK0</accession>
<dbReference type="InterPro" id="IPR027417">
    <property type="entry name" value="P-loop_NTPase"/>
</dbReference>
<proteinExistence type="predicted"/>
<dbReference type="Gene3D" id="3.40.50.300">
    <property type="entry name" value="P-loop containing nucleotide triphosphate hydrolases"/>
    <property type="match status" value="1"/>
</dbReference>
<dbReference type="Pfam" id="PF13177">
    <property type="entry name" value="DNA_pol3_delta2"/>
    <property type="match status" value="1"/>
</dbReference>
<protein>
    <submittedName>
        <fullName evidence="1">DNA polymerase III subunit tau</fullName>
        <ecNumber evidence="1">2.7.7.7</ecNumber>
    </submittedName>
</protein>
<dbReference type="EMBL" id="CP036266">
    <property type="protein sequence ID" value="QDT22697.1"/>
    <property type="molecule type" value="Genomic_DNA"/>
</dbReference>
<dbReference type="OrthoDB" id="9810148at2"/>
<dbReference type="SUPFAM" id="SSF52540">
    <property type="entry name" value="P-loop containing nucleoside triphosphate hydrolases"/>
    <property type="match status" value="1"/>
</dbReference>
<evidence type="ECO:0000313" key="2">
    <source>
        <dbReference type="Proteomes" id="UP000320421"/>
    </source>
</evidence>
<keyword evidence="2" id="KW-1185">Reference proteome</keyword>
<dbReference type="GO" id="GO:0006261">
    <property type="term" value="P:DNA-templated DNA replication"/>
    <property type="evidence" value="ECO:0007669"/>
    <property type="project" value="TreeGrafter"/>
</dbReference>
<name>A0A517PTK0_9PLAN</name>
<dbReference type="PANTHER" id="PTHR11669">
    <property type="entry name" value="REPLICATION FACTOR C / DNA POLYMERASE III GAMMA-TAU SUBUNIT"/>
    <property type="match status" value="1"/>
</dbReference>
<dbReference type="PANTHER" id="PTHR11669:SF8">
    <property type="entry name" value="DNA POLYMERASE III SUBUNIT DELTA"/>
    <property type="match status" value="1"/>
</dbReference>
<dbReference type="GO" id="GO:0008408">
    <property type="term" value="F:3'-5' exonuclease activity"/>
    <property type="evidence" value="ECO:0007669"/>
    <property type="project" value="InterPro"/>
</dbReference>
<sequence length="353" mass="38986">MTTDQIRGHQTILEMLDRALSRGRLPHALLFAGPVGVGKNRVARYLAQCLFCEQTPSDQLSCCRECNSCKQMAAGTHPDLISIECPPDKAILPLSLIIGSEERRGREGVCYEMSLRPMTGNRRIAVIDDADKMNAESANALLKTLEEPSANYLMILIASELDAILPTIRSRCQLIRFAELSADDVSELLLEHQLAESPEQAQQVARLSGGSLDVASQLLDENLQELRTSITRLLCQHPFRPQAFSQAVIKAVDDIGGNTAAQRKTAHWILHFCADFYHQALQTAAGHESAVNNAQIDKFVNGFPGSTEDRIEKLGSLLDRLLETEEQIDRNATISLCIENLSEDLRALQKSTP</sequence>
<keyword evidence="1" id="KW-0548">Nucleotidyltransferase</keyword>
<dbReference type="InterPro" id="IPR004622">
    <property type="entry name" value="DNA_pol_HolB"/>
</dbReference>
<dbReference type="InterPro" id="IPR050238">
    <property type="entry name" value="DNA_Rep/Repair_Clamp_Loader"/>
</dbReference>
<evidence type="ECO:0000313" key="1">
    <source>
        <dbReference type="EMBL" id="QDT22697.1"/>
    </source>
</evidence>
<keyword evidence="1" id="KW-0808">Transferase</keyword>